<reference evidence="10" key="1">
    <citation type="submission" date="2013-10" db="EMBL/GenBank/DDBJ databases">
        <title>Genomic analysis of the causative agents of coccidiosis in chickens.</title>
        <authorList>
            <person name="Reid A.J."/>
            <person name="Blake D."/>
            <person name="Billington K."/>
            <person name="Browne H."/>
            <person name="Dunn M."/>
            <person name="Hung S."/>
            <person name="Kawahara F."/>
            <person name="Miranda-Saavedra D."/>
            <person name="Mourier T."/>
            <person name="Nagra H."/>
            <person name="Otto T.D."/>
            <person name="Rawlings N."/>
            <person name="Sanchez A."/>
            <person name="Sanders M."/>
            <person name="Subramaniam C."/>
            <person name="Tay Y."/>
            <person name="Dear P."/>
            <person name="Doerig C."/>
            <person name="Gruber A."/>
            <person name="Parkinson J."/>
            <person name="Shirley M."/>
            <person name="Wan K.L."/>
            <person name="Berriman M."/>
            <person name="Tomley F."/>
            <person name="Pain A."/>
        </authorList>
    </citation>
    <scope>NUCLEOTIDE SEQUENCE [LARGE SCALE GENOMIC DNA]</scope>
    <source>
        <strain evidence="10">Houghton</strain>
    </source>
</reference>
<feature type="binding site" evidence="5">
    <location>
        <position position="540"/>
    </location>
    <ligand>
        <name>Zn(2+)</name>
        <dbReference type="ChEBI" id="CHEBI:29105"/>
        <label>1</label>
    </ligand>
</feature>
<evidence type="ECO:0000256" key="7">
    <source>
        <dbReference type="SAM" id="MobiDB-lite"/>
    </source>
</evidence>
<evidence type="ECO:0000256" key="4">
    <source>
        <dbReference type="PIRSR" id="PIRSR623088-2"/>
    </source>
</evidence>
<evidence type="ECO:0000256" key="1">
    <source>
        <dbReference type="ARBA" id="ARBA00022723"/>
    </source>
</evidence>
<accession>U6LUA9</accession>
<feature type="binding site" evidence="4">
    <location>
        <begin position="536"/>
        <end position="540"/>
    </location>
    <ligand>
        <name>AMP</name>
        <dbReference type="ChEBI" id="CHEBI:456215"/>
    </ligand>
</feature>
<feature type="binding site" evidence="5">
    <location>
        <position position="689"/>
    </location>
    <ligand>
        <name>Zn(2+)</name>
        <dbReference type="ChEBI" id="CHEBI:29105"/>
        <label>1</label>
    </ligand>
</feature>
<dbReference type="Proteomes" id="UP000030750">
    <property type="component" value="Unassembled WGS sequence"/>
</dbReference>
<feature type="domain" description="PDEase" evidence="9">
    <location>
        <begin position="460"/>
        <end position="787"/>
    </location>
</feature>
<dbReference type="InterPro" id="IPR002073">
    <property type="entry name" value="PDEase_catalytic_dom"/>
</dbReference>
<feature type="transmembrane region" description="Helical" evidence="8">
    <location>
        <begin position="126"/>
        <end position="148"/>
    </location>
</feature>
<dbReference type="InterPro" id="IPR036971">
    <property type="entry name" value="PDEase_catalytic_dom_sf"/>
</dbReference>
<gene>
    <name evidence="10" type="ORF">EBH_0041590</name>
</gene>
<keyword evidence="11" id="KW-1185">Reference proteome</keyword>
<dbReference type="GO" id="GO:0007165">
    <property type="term" value="P:signal transduction"/>
    <property type="evidence" value="ECO:0007669"/>
    <property type="project" value="InterPro"/>
</dbReference>
<feature type="compositionally biased region" description="Polar residues" evidence="7">
    <location>
        <begin position="441"/>
        <end position="450"/>
    </location>
</feature>
<evidence type="ECO:0000256" key="3">
    <source>
        <dbReference type="PIRSR" id="PIRSR623088-1"/>
    </source>
</evidence>
<dbReference type="PANTHER" id="PTHR11347">
    <property type="entry name" value="CYCLIC NUCLEOTIDE PHOSPHODIESTERASE"/>
    <property type="match status" value="1"/>
</dbReference>
<dbReference type="GO" id="GO:0004114">
    <property type="term" value="F:3',5'-cyclic-nucleotide phosphodiesterase activity"/>
    <property type="evidence" value="ECO:0007669"/>
    <property type="project" value="InterPro"/>
</dbReference>
<evidence type="ECO:0000256" key="8">
    <source>
        <dbReference type="SAM" id="Phobius"/>
    </source>
</evidence>
<feature type="binding site" evidence="5">
    <location>
        <position position="577"/>
    </location>
    <ligand>
        <name>Zn(2+)</name>
        <dbReference type="ChEBI" id="CHEBI:29105"/>
        <label>1</label>
    </ligand>
</feature>
<proteinExistence type="inferred from homology"/>
<dbReference type="PRINTS" id="PR00387">
    <property type="entry name" value="PDIESTERASE1"/>
</dbReference>
<evidence type="ECO:0000256" key="5">
    <source>
        <dbReference type="PIRSR" id="PIRSR623088-3"/>
    </source>
</evidence>
<sequence length="915" mass="102998">MLSPFQELAGGELNFSWAYREATALHRQQASRQSFGGARKLASRRGGDQWSTRLSDAHRTFTSELQHFPLQFRDNEAESEYVAVTNYQSSLRFSVYLLLQHCLLLPTQFALLLWDADARILSFNKGWLLHPLIFAFCFVTVFGLILAISLLYPHLMPRGVGYYCRAHAAQVACVYSFCYTGFMSAALIAEQTSVTKELEHQLLQQKPGMRVGVSIMGLITETSIFYLYVFSTNLLFMDLIGPILTKWTMVLHLLTAASLTAPFITGFVDGRLFSLCTFLAVATIATILTAMAYAGRLSGELQHRLLFLQWRKSRLRLMELLHEQDDTSKTRTAMENVVGELEQCGKILQQMRNIEHDFGEEFHEVFRIVSECRRTLLTGEKLYTVNIGKADRFSKHYLQLYSHYGGERVDQIQSWSHQRSLTLPASSRRPQAPEACEKSASHVSCDSGSDSADEPVKKQSTPQWKKLLDAAERNMNFIGTQWSFSVLQLDQEVNEALFVVGAALLGPVVTDWGCCSNELCQFLHTLQRQYQPNPYHNQLHAAMVGHAAVSAANMLGIWQIMEPLEKAALVVASLAHDVGHPGRTNQFFVASFDPLAIIYNDISPLENFHSCLCFRILEKKSCNIFFMLSVGGFRFARAKIIECILSTDMKQHFEDISKFRMRRQSEEFSSKNSVEDRWATLRMCVKLGDVCHTALPWSDHFIMSCAITEEFYQQGDEELRRGMSVSPLCSREAKMDIAKSQESFLSFVARPLVAELVELDSHKLMAAEVLSTLDANMGRWKTMAAEGTPISLPATNKQTQVRTFTLQAVRSLAGPALSLVRHKTAGNHDDQWPNQRRGVTAAMPPSASSDDTLLGTHLFYWLANSSESMSGWSPRFTVDSVLVDKIPVDRGISDALHQKSSNFKAEQYMGSLALC</sequence>
<keyword evidence="2 6" id="KW-0378">Hydrolase</keyword>
<feature type="binding site" evidence="4">
    <location>
        <position position="689"/>
    </location>
    <ligand>
        <name>AMP</name>
        <dbReference type="ChEBI" id="CHEBI:456215"/>
    </ligand>
</feature>
<feature type="binding site" evidence="5">
    <location>
        <position position="577"/>
    </location>
    <ligand>
        <name>Zn(2+)</name>
        <dbReference type="ChEBI" id="CHEBI:29105"/>
        <label>2</label>
    </ligand>
</feature>
<dbReference type="InterPro" id="IPR003607">
    <property type="entry name" value="HD/PDEase_dom"/>
</dbReference>
<keyword evidence="1 5" id="KW-0479">Metal-binding</keyword>
<feature type="binding site" evidence="4">
    <location>
        <position position="577"/>
    </location>
    <ligand>
        <name>AMP</name>
        <dbReference type="ChEBI" id="CHEBI:456215"/>
    </ligand>
</feature>
<evidence type="ECO:0000256" key="2">
    <source>
        <dbReference type="ARBA" id="ARBA00022801"/>
    </source>
</evidence>
<dbReference type="AlphaFoldDB" id="U6LUA9"/>
<dbReference type="Pfam" id="PF00233">
    <property type="entry name" value="PDEase_I"/>
    <property type="match status" value="1"/>
</dbReference>
<feature type="binding site" evidence="4">
    <location>
        <position position="741"/>
    </location>
    <ligand>
        <name>AMP</name>
        <dbReference type="ChEBI" id="CHEBI:456215"/>
    </ligand>
</feature>
<dbReference type="CDD" id="cd00077">
    <property type="entry name" value="HDc"/>
    <property type="match status" value="1"/>
</dbReference>
<dbReference type="EMBL" id="HG712783">
    <property type="protein sequence ID" value="CDJ51380.1"/>
    <property type="molecule type" value="Genomic_DNA"/>
</dbReference>
<comment type="cofactor">
    <cofactor evidence="6">
        <name>a divalent metal cation</name>
        <dbReference type="ChEBI" id="CHEBI:60240"/>
    </cofactor>
    <text evidence="6">Binds 2 divalent metal cations per subunit. Site 1 may preferentially bind zinc ions, while site 2 has a preference for magnesium and/or manganese ions.</text>
</comment>
<feature type="binding site" evidence="5">
    <location>
        <position position="576"/>
    </location>
    <ligand>
        <name>Zn(2+)</name>
        <dbReference type="ChEBI" id="CHEBI:29105"/>
        <label>1</label>
    </ligand>
</feature>
<keyword evidence="8" id="KW-0812">Transmembrane</keyword>
<dbReference type="EC" id="3.1.4.-" evidence="6"/>
<feature type="transmembrane region" description="Helical" evidence="8">
    <location>
        <begin position="275"/>
        <end position="295"/>
    </location>
</feature>
<dbReference type="OrthoDB" id="546632at2759"/>
<evidence type="ECO:0000256" key="6">
    <source>
        <dbReference type="RuleBase" id="RU363067"/>
    </source>
</evidence>
<organism evidence="10 11">
    <name type="scientific">Eimeria brunetti</name>
    <dbReference type="NCBI Taxonomy" id="51314"/>
    <lineage>
        <taxon>Eukaryota</taxon>
        <taxon>Sar</taxon>
        <taxon>Alveolata</taxon>
        <taxon>Apicomplexa</taxon>
        <taxon>Conoidasida</taxon>
        <taxon>Coccidia</taxon>
        <taxon>Eucoccidiorida</taxon>
        <taxon>Eimeriorina</taxon>
        <taxon>Eimeriidae</taxon>
        <taxon>Eimeria</taxon>
    </lineage>
</organism>
<dbReference type="SUPFAM" id="SSF109604">
    <property type="entry name" value="HD-domain/PDEase-like"/>
    <property type="match status" value="1"/>
</dbReference>
<feature type="transmembrane region" description="Helical" evidence="8">
    <location>
        <begin position="168"/>
        <end position="189"/>
    </location>
</feature>
<feature type="transmembrane region" description="Helical" evidence="8">
    <location>
        <begin position="93"/>
        <end position="114"/>
    </location>
</feature>
<dbReference type="InterPro" id="IPR023174">
    <property type="entry name" value="PDEase_CS"/>
</dbReference>
<dbReference type="PROSITE" id="PS51845">
    <property type="entry name" value="PDEASE_I_2"/>
    <property type="match status" value="1"/>
</dbReference>
<comment type="similarity">
    <text evidence="6">Belongs to the cyclic nucleotide phosphodiesterase family.</text>
</comment>
<keyword evidence="8" id="KW-0472">Membrane</keyword>
<dbReference type="PROSITE" id="PS00126">
    <property type="entry name" value="PDEASE_I_1"/>
    <property type="match status" value="1"/>
</dbReference>
<dbReference type="VEuPathDB" id="ToxoDB:EBH_0041590"/>
<feature type="region of interest" description="Disordered" evidence="7">
    <location>
        <begin position="422"/>
        <end position="461"/>
    </location>
</feature>
<evidence type="ECO:0000259" key="9">
    <source>
        <dbReference type="PROSITE" id="PS51845"/>
    </source>
</evidence>
<keyword evidence="8" id="KW-1133">Transmembrane helix</keyword>
<dbReference type="Gene3D" id="1.10.1300.10">
    <property type="entry name" value="3'5'-cyclic nucleotide phosphodiesterase, catalytic domain"/>
    <property type="match status" value="1"/>
</dbReference>
<feature type="active site" description="Proton donor" evidence="3">
    <location>
        <position position="536"/>
    </location>
</feature>
<evidence type="ECO:0000313" key="11">
    <source>
        <dbReference type="Proteomes" id="UP000030750"/>
    </source>
</evidence>
<feature type="transmembrane region" description="Helical" evidence="8">
    <location>
        <begin position="249"/>
        <end position="268"/>
    </location>
</feature>
<evidence type="ECO:0000313" key="10">
    <source>
        <dbReference type="EMBL" id="CDJ51380.1"/>
    </source>
</evidence>
<protein>
    <recommendedName>
        <fullName evidence="6">Phosphodiesterase</fullName>
        <ecNumber evidence="6">3.1.4.-</ecNumber>
    </recommendedName>
</protein>
<reference evidence="10" key="2">
    <citation type="submission" date="2013-10" db="EMBL/GenBank/DDBJ databases">
        <authorList>
            <person name="Aslett M."/>
        </authorList>
    </citation>
    <scope>NUCLEOTIDE SEQUENCE [LARGE SCALE GENOMIC DNA]</scope>
    <source>
        <strain evidence="10">Houghton</strain>
    </source>
</reference>
<dbReference type="GO" id="GO:0046872">
    <property type="term" value="F:metal ion binding"/>
    <property type="evidence" value="ECO:0007669"/>
    <property type="project" value="UniProtKB-KW"/>
</dbReference>
<feature type="transmembrane region" description="Helical" evidence="8">
    <location>
        <begin position="210"/>
        <end position="229"/>
    </location>
</feature>
<name>U6LUA9_9EIME</name>
<dbReference type="InterPro" id="IPR023088">
    <property type="entry name" value="PDEase"/>
</dbReference>
<feature type="region of interest" description="Disordered" evidence="7">
    <location>
        <begin position="826"/>
        <end position="848"/>
    </location>
</feature>